<dbReference type="KEGG" id="lcc:B488_05050"/>
<dbReference type="PROSITE" id="PS50042">
    <property type="entry name" value="CNMP_BINDING_3"/>
    <property type="match status" value="1"/>
</dbReference>
<dbReference type="HOGENOM" id="CLU_054545_0_0_5"/>
<sequence>MVDVVQESHIFLPVFCFCIIYQHLGLLSVCVREVQKSLEQSAKRLIEKKLADFGLGVKHGFRVYKDRIKTPGDGVIIFQGLQDHTAESIKSLEGFGRAWIEEAQTLSRQSLTLLRPTIRAESSEIWASWNPRHENDPIDVLLRGPALPTGAIVVRANWNDNSFFPAKLEQERLDCLHKQPDLYAHIWEGDYISIAEGAYYAGCLAVARKEQRIGKVGADPLMSLRLFVDIGGTGARSDAFALWVCQFVGREIRVLDYYEAQGQPLATHVNWLRSKGYTPERAQIWLPHDGATQDRVYNVSYESALRQAGYVVTVIPNQGKGAAAARIEAVRRLFPMMWFNEATTEAGLKALGWYHEKRDEQRNYGLGPEHDWSSHAADAFGLMAVAYETPRATRVSSYKSTGVY</sequence>
<organism evidence="2 3">
    <name type="scientific">Liberibacter crescens (strain BT-1)</name>
    <dbReference type="NCBI Taxonomy" id="1215343"/>
    <lineage>
        <taxon>Bacteria</taxon>
        <taxon>Pseudomonadati</taxon>
        <taxon>Pseudomonadota</taxon>
        <taxon>Alphaproteobacteria</taxon>
        <taxon>Hyphomicrobiales</taxon>
        <taxon>Rhizobiaceae</taxon>
        <taxon>Liberibacter</taxon>
    </lineage>
</organism>
<proteinExistence type="predicted"/>
<reference evidence="2 3" key="1">
    <citation type="journal article" date="2012" name="Stand. Genomic Sci.">
        <title>Complete genome sequence of Liberibacter crescens BT-1.</title>
        <authorList>
            <person name="Leonard M.T."/>
            <person name="Fagen J.R."/>
            <person name="Davis-Richardson A.G."/>
            <person name="Davis M.J."/>
            <person name="Triplett E.W."/>
        </authorList>
    </citation>
    <scope>NUCLEOTIDE SEQUENCE [LARGE SCALE GENOMIC DNA]</scope>
    <source>
        <strain evidence="2 3">BT-1</strain>
    </source>
</reference>
<dbReference type="InterPro" id="IPR027417">
    <property type="entry name" value="P-loop_NTPase"/>
</dbReference>
<evidence type="ECO:0000313" key="2">
    <source>
        <dbReference type="EMBL" id="AGA64497.1"/>
    </source>
</evidence>
<evidence type="ECO:0000313" key="3">
    <source>
        <dbReference type="Proteomes" id="UP000010799"/>
    </source>
</evidence>
<dbReference type="InterPro" id="IPR052380">
    <property type="entry name" value="Viral_DNA_packaging_terminase"/>
</dbReference>
<gene>
    <name evidence="2" type="ordered locus">B488_05050</name>
</gene>
<dbReference type="Gene3D" id="3.40.50.300">
    <property type="entry name" value="P-loop containing nucleotide triphosphate hydrolases"/>
    <property type="match status" value="1"/>
</dbReference>
<keyword evidence="3" id="KW-1185">Reference proteome</keyword>
<dbReference type="eggNOG" id="COG1783">
    <property type="taxonomic scope" value="Bacteria"/>
</dbReference>
<dbReference type="PATRIC" id="fig|1215343.11.peg.515"/>
<dbReference type="Pfam" id="PF04466">
    <property type="entry name" value="Terminase_3"/>
    <property type="match status" value="1"/>
</dbReference>
<dbReference type="InterPro" id="IPR035412">
    <property type="entry name" value="Terminase_L_N"/>
</dbReference>
<name>L0EU85_LIBCB</name>
<protein>
    <submittedName>
        <fullName evidence="2">Phage terminase large subunit</fullName>
    </submittedName>
</protein>
<dbReference type="EMBL" id="CP003789">
    <property type="protein sequence ID" value="AGA64497.1"/>
    <property type="molecule type" value="Genomic_DNA"/>
</dbReference>
<dbReference type="PANTHER" id="PTHR39184">
    <property type="match status" value="1"/>
</dbReference>
<dbReference type="STRING" id="1215343.B488_05050"/>
<feature type="domain" description="Cyclic nucleotide-binding" evidence="1">
    <location>
        <begin position="377"/>
        <end position="404"/>
    </location>
</feature>
<dbReference type="Proteomes" id="UP000010799">
    <property type="component" value="Chromosome"/>
</dbReference>
<evidence type="ECO:0000259" key="1">
    <source>
        <dbReference type="PROSITE" id="PS50042"/>
    </source>
</evidence>
<dbReference type="InterPro" id="IPR000595">
    <property type="entry name" value="cNMP-bd_dom"/>
</dbReference>
<dbReference type="PANTHER" id="PTHR39184:SF1">
    <property type="entry name" value="PBSX PHAGE TERMINASE LARGE SUBUNIT"/>
    <property type="match status" value="1"/>
</dbReference>
<dbReference type="AlphaFoldDB" id="L0EU85"/>
<accession>L0EU85</accession>